<evidence type="ECO:0000256" key="1">
    <source>
        <dbReference type="SAM" id="SignalP"/>
    </source>
</evidence>
<dbReference type="Pfam" id="PF10722">
    <property type="entry name" value="YbjN"/>
    <property type="match status" value="1"/>
</dbReference>
<feature type="chain" id="PRO_5013105063" evidence="1">
    <location>
        <begin position="23"/>
        <end position="166"/>
    </location>
</feature>
<comment type="caution">
    <text evidence="2">The sequence shown here is derived from an EMBL/GenBank/DDBJ whole genome shotgun (WGS) entry which is preliminary data.</text>
</comment>
<name>A0A2A4B5V4_9SPHN</name>
<organism evidence="2 3">
    <name type="scientific">Sphingomonas spermidinifaciens</name>
    <dbReference type="NCBI Taxonomy" id="1141889"/>
    <lineage>
        <taxon>Bacteria</taxon>
        <taxon>Pseudomonadati</taxon>
        <taxon>Pseudomonadota</taxon>
        <taxon>Alphaproteobacteria</taxon>
        <taxon>Sphingomonadales</taxon>
        <taxon>Sphingomonadaceae</taxon>
        <taxon>Sphingomonas</taxon>
    </lineage>
</organism>
<protein>
    <submittedName>
        <fullName evidence="2">YbjN domain-containing protein</fullName>
    </submittedName>
</protein>
<dbReference type="CDD" id="cd17511">
    <property type="entry name" value="YbjN_AmyR-like"/>
    <property type="match status" value="1"/>
</dbReference>
<keyword evidence="1" id="KW-0732">Signal</keyword>
<evidence type="ECO:0000313" key="3">
    <source>
        <dbReference type="Proteomes" id="UP000218366"/>
    </source>
</evidence>
<dbReference type="InterPro" id="IPR019660">
    <property type="entry name" value="Put_sensory_transdc_reg_YbjN"/>
</dbReference>
<evidence type="ECO:0000313" key="2">
    <source>
        <dbReference type="EMBL" id="PCD03169.1"/>
    </source>
</evidence>
<reference evidence="2 3" key="1">
    <citation type="submission" date="2017-09" db="EMBL/GenBank/DDBJ databases">
        <title>Sphingomonas spermidinifaciens 9NM-10, whole genome shotgun sequence.</title>
        <authorList>
            <person name="Feng G."/>
            <person name="Zhu H."/>
        </authorList>
    </citation>
    <scope>NUCLEOTIDE SEQUENCE [LARGE SCALE GENOMIC DNA]</scope>
    <source>
        <strain evidence="2 3">9NM-10</strain>
    </source>
</reference>
<proteinExistence type="predicted"/>
<accession>A0A2A4B5V4</accession>
<feature type="signal peptide" evidence="1">
    <location>
        <begin position="1"/>
        <end position="22"/>
    </location>
</feature>
<sequence>MGADMKKTIALFALGLGTPAAAQDVLIDATDPAVIARAMQAEGYKAELTTNKQGEPVIKSGANGDNFTVEFYGCKGVTGCTSFQFFSWYKKEANFTPTLANEWNASKRFIKAAIDKDGDLSIYMDVTGVGKMTQANFADALDWFAVMQGEVQKFLAARRTQAASGS</sequence>
<dbReference type="AlphaFoldDB" id="A0A2A4B5V4"/>
<dbReference type="Proteomes" id="UP000218366">
    <property type="component" value="Unassembled WGS sequence"/>
</dbReference>
<gene>
    <name evidence="2" type="ORF">COC42_01745</name>
</gene>
<dbReference type="EMBL" id="NWMW01000001">
    <property type="protein sequence ID" value="PCD03169.1"/>
    <property type="molecule type" value="Genomic_DNA"/>
</dbReference>
<dbReference type="OrthoDB" id="33037at2"/>
<keyword evidence="3" id="KW-1185">Reference proteome</keyword>